<keyword evidence="2 10" id="KW-1003">Cell membrane</keyword>
<keyword evidence="7 9" id="KW-0675">Receptor</keyword>
<feature type="domain" description="G-protein coupled receptors family 1 profile" evidence="11">
    <location>
        <begin position="17"/>
        <end position="214"/>
    </location>
</feature>
<feature type="transmembrane region" description="Helical" evidence="10">
    <location>
        <begin position="18"/>
        <end position="36"/>
    </location>
</feature>
<evidence type="ECO:0000313" key="13">
    <source>
        <dbReference type="Proteomes" id="UP000557268"/>
    </source>
</evidence>
<feature type="non-terminal residue" evidence="12">
    <location>
        <position position="286"/>
    </location>
</feature>
<dbReference type="GO" id="GO:0005886">
    <property type="term" value="C:plasma membrane"/>
    <property type="evidence" value="ECO:0007669"/>
    <property type="project" value="UniProtKB-SubCell"/>
</dbReference>
<dbReference type="InterPro" id="IPR000276">
    <property type="entry name" value="GPCR_Rhodpsn"/>
</dbReference>
<dbReference type="PROSITE" id="PS50262">
    <property type="entry name" value="G_PROTEIN_RECEP_F1_2"/>
    <property type="match status" value="1"/>
</dbReference>
<dbReference type="InterPro" id="IPR000725">
    <property type="entry name" value="Olfact_rcpt"/>
</dbReference>
<gene>
    <name evidence="12" type="primary">Or4s2</name>
    <name evidence="12" type="ORF">HYLPRA_R14561</name>
</gene>
<reference evidence="12 13" key="1">
    <citation type="submission" date="2019-09" db="EMBL/GenBank/DDBJ databases">
        <title>Bird 10,000 Genomes (B10K) Project - Family phase.</title>
        <authorList>
            <person name="Zhang G."/>
        </authorList>
    </citation>
    <scope>NUCLEOTIDE SEQUENCE [LARGE SCALE GENOMIC DNA]</scope>
    <source>
        <strain evidence="12">B10K-DU-001-70</strain>
        <tissue evidence="12">Muscle</tissue>
    </source>
</reference>
<organism evidence="12 13">
    <name type="scientific">Hylia prasina</name>
    <name type="common">green hylia</name>
    <dbReference type="NCBI Taxonomy" id="208073"/>
    <lineage>
        <taxon>Eukaryota</taxon>
        <taxon>Metazoa</taxon>
        <taxon>Chordata</taxon>
        <taxon>Craniata</taxon>
        <taxon>Vertebrata</taxon>
        <taxon>Euteleostomi</taxon>
        <taxon>Archelosauria</taxon>
        <taxon>Archosauria</taxon>
        <taxon>Dinosauria</taxon>
        <taxon>Saurischia</taxon>
        <taxon>Theropoda</taxon>
        <taxon>Coelurosauria</taxon>
        <taxon>Aves</taxon>
        <taxon>Neognathae</taxon>
        <taxon>Neoaves</taxon>
        <taxon>Telluraves</taxon>
        <taxon>Australaves</taxon>
        <taxon>Passeriformes</taxon>
        <taxon>Sylvioidea</taxon>
        <taxon>Sylviidae</taxon>
        <taxon>Acrocephalinae</taxon>
        <taxon>Hylia</taxon>
    </lineage>
</organism>
<evidence type="ECO:0000313" key="12">
    <source>
        <dbReference type="EMBL" id="NWU39979.1"/>
    </source>
</evidence>
<dbReference type="PANTHER" id="PTHR48002">
    <property type="entry name" value="OLFACTORY RECEPTOR"/>
    <property type="match status" value="1"/>
</dbReference>
<evidence type="ECO:0000256" key="1">
    <source>
        <dbReference type="ARBA" id="ARBA00004651"/>
    </source>
</evidence>
<dbReference type="GO" id="GO:0004984">
    <property type="term" value="F:olfactory receptor activity"/>
    <property type="evidence" value="ECO:0007669"/>
    <property type="project" value="InterPro"/>
</dbReference>
<dbReference type="PROSITE" id="PS00237">
    <property type="entry name" value="G_PROTEIN_RECEP_F1_1"/>
    <property type="match status" value="1"/>
</dbReference>
<comment type="subcellular location">
    <subcellularLocation>
        <location evidence="1 10">Cell membrane</location>
        <topology evidence="1 10">Multi-pass membrane protein</topology>
    </subcellularLocation>
</comment>
<dbReference type="Pfam" id="PF13853">
    <property type="entry name" value="7tm_4"/>
    <property type="match status" value="1"/>
</dbReference>
<keyword evidence="13" id="KW-1185">Reference proteome</keyword>
<dbReference type="PRINTS" id="PR00245">
    <property type="entry name" value="OLFACTORYR"/>
</dbReference>
<feature type="non-terminal residue" evidence="12">
    <location>
        <position position="1"/>
    </location>
</feature>
<accession>A0A7K5WKB8</accession>
<evidence type="ECO:0000256" key="2">
    <source>
        <dbReference type="ARBA" id="ARBA00022475"/>
    </source>
</evidence>
<evidence type="ECO:0000256" key="6">
    <source>
        <dbReference type="ARBA" id="ARBA00023136"/>
    </source>
</evidence>
<evidence type="ECO:0000259" key="11">
    <source>
        <dbReference type="PROSITE" id="PS50262"/>
    </source>
</evidence>
<feature type="transmembrane region" description="Helical" evidence="10">
    <location>
        <begin position="258"/>
        <end position="277"/>
    </location>
</feature>
<evidence type="ECO:0000256" key="9">
    <source>
        <dbReference type="RuleBase" id="RU000688"/>
    </source>
</evidence>
<evidence type="ECO:0000256" key="5">
    <source>
        <dbReference type="ARBA" id="ARBA00023040"/>
    </source>
</evidence>
<evidence type="ECO:0000256" key="7">
    <source>
        <dbReference type="ARBA" id="ARBA00023170"/>
    </source>
</evidence>
<keyword evidence="5 9" id="KW-0297">G-protein coupled receptor</keyword>
<comment type="similarity">
    <text evidence="9">Belongs to the G-protein coupled receptor 1 family.</text>
</comment>
<dbReference type="InterPro" id="IPR050427">
    <property type="entry name" value="Olfactory_Receptors"/>
</dbReference>
<keyword evidence="4 10" id="KW-1133">Transmembrane helix</keyword>
<comment type="caution">
    <text evidence="10">Lacks conserved residue(s) required for the propagation of feature annotation.</text>
</comment>
<dbReference type="AlphaFoldDB" id="A0A7K5WKB8"/>
<evidence type="ECO:0000256" key="10">
    <source>
        <dbReference type="RuleBase" id="RU363047"/>
    </source>
</evidence>
<dbReference type="PRINTS" id="PR00237">
    <property type="entry name" value="GPCRRHODOPSN"/>
</dbReference>
<comment type="caution">
    <text evidence="12">The sequence shown here is derived from an EMBL/GenBank/DDBJ whole genome shotgun (WGS) entry which is preliminary data.</text>
</comment>
<evidence type="ECO:0000256" key="3">
    <source>
        <dbReference type="ARBA" id="ARBA00022692"/>
    </source>
</evidence>
<dbReference type="Proteomes" id="UP000557268">
    <property type="component" value="Unassembled WGS sequence"/>
</dbReference>
<dbReference type="InterPro" id="IPR017452">
    <property type="entry name" value="GPCR_Rhodpsn_7TM"/>
</dbReference>
<protein>
    <recommendedName>
        <fullName evidence="10">Olfactory receptor</fullName>
    </recommendedName>
</protein>
<keyword evidence="10" id="KW-0716">Sensory transduction</keyword>
<feature type="transmembrane region" description="Helical" evidence="10">
    <location>
        <begin position="194"/>
        <end position="214"/>
    </location>
</feature>
<dbReference type="FunFam" id="1.20.1070.10:FF:000015">
    <property type="entry name" value="Olfactory receptor"/>
    <property type="match status" value="1"/>
</dbReference>
<sequence length="286" mass="31141">MKEFIFLGLSENQGVQKIYFVVFLLFYTLTVAGNLLTVTSSWHLNSPLYFFLCHLSFVDVFFSSVTDPQMISGSLVENNTISFAGCIGQLFGLHFFGCTEVFTLTATAYDRHVPICQPLHCPMLVSRPPVWPRSGGLLGGGLMHAALQTLPTALLPFCGPNKVTHYFCDAHPLLRLARADTRAEGPAAAAGSGVTFPGCFLILVMSCVVILLPLRGQTLAGRHSPHCGSHSTVVMLCLGPARLFTSACPVTSPRNKNVAFFCTLITPMFNPFIYSLWNGEVRGAMQ</sequence>
<evidence type="ECO:0000256" key="8">
    <source>
        <dbReference type="ARBA" id="ARBA00023224"/>
    </source>
</evidence>
<proteinExistence type="inferred from homology"/>
<keyword evidence="10" id="KW-0552">Olfaction</keyword>
<keyword evidence="3 9" id="KW-0812">Transmembrane</keyword>
<dbReference type="EMBL" id="VYXD01009024">
    <property type="protein sequence ID" value="NWU39979.1"/>
    <property type="molecule type" value="Genomic_DNA"/>
</dbReference>
<dbReference type="SUPFAM" id="SSF81321">
    <property type="entry name" value="Family A G protein-coupled receptor-like"/>
    <property type="match status" value="1"/>
</dbReference>
<keyword evidence="6 10" id="KW-0472">Membrane</keyword>
<dbReference type="GO" id="GO:0004930">
    <property type="term" value="F:G protein-coupled receptor activity"/>
    <property type="evidence" value="ECO:0007669"/>
    <property type="project" value="UniProtKB-KW"/>
</dbReference>
<dbReference type="Gene3D" id="1.20.1070.10">
    <property type="entry name" value="Rhodopsin 7-helix transmembrane proteins"/>
    <property type="match status" value="1"/>
</dbReference>
<evidence type="ECO:0000256" key="4">
    <source>
        <dbReference type="ARBA" id="ARBA00022989"/>
    </source>
</evidence>
<name>A0A7K5WKB8_9SYLV</name>
<keyword evidence="8 9" id="KW-0807">Transducer</keyword>